<keyword evidence="4" id="KW-1185">Reference proteome</keyword>
<evidence type="ECO:0000259" key="2">
    <source>
        <dbReference type="Pfam" id="PF14302"/>
    </source>
</evidence>
<dbReference type="PROSITE" id="PS51257">
    <property type="entry name" value="PROKAR_LIPOPROTEIN"/>
    <property type="match status" value="1"/>
</dbReference>
<feature type="chain" id="PRO_5045718295" evidence="1">
    <location>
        <begin position="20"/>
        <end position="121"/>
    </location>
</feature>
<feature type="signal peptide" evidence="1">
    <location>
        <begin position="1"/>
        <end position="19"/>
    </location>
</feature>
<dbReference type="RefSeq" id="WP_208005397.1">
    <property type="nucleotide sequence ID" value="NZ_JAGDFX010000007.1"/>
</dbReference>
<reference evidence="3 4" key="1">
    <citation type="submission" date="2021-03" db="EMBL/GenBank/DDBJ databases">
        <title>Oceanisphaera sp. nov., isolated from the intestine.</title>
        <authorList>
            <person name="Zhao L.-H."/>
            <person name="Shi L.-F."/>
        </authorList>
    </citation>
    <scope>NUCLEOTIDE SEQUENCE [LARGE SCALE GENOMIC DNA]</scope>
    <source>
        <strain evidence="3 4">DM8</strain>
    </source>
</reference>
<dbReference type="EMBL" id="JAGDFX010000007">
    <property type="protein sequence ID" value="MBO1519523.1"/>
    <property type="molecule type" value="Genomic_DNA"/>
</dbReference>
<accession>A0ABS3NG09</accession>
<name>A0ABS3NG09_9GAMM</name>
<comment type="caution">
    <text evidence="3">The sequence shown here is derived from an EMBL/GenBank/DDBJ whole genome shotgun (WGS) entry which is preliminary data.</text>
</comment>
<organism evidence="3 4">
    <name type="scientific">Oceanisphaera pacifica</name>
    <dbReference type="NCBI Taxonomy" id="2818389"/>
    <lineage>
        <taxon>Bacteria</taxon>
        <taxon>Pseudomonadati</taxon>
        <taxon>Pseudomonadota</taxon>
        <taxon>Gammaproteobacteria</taxon>
        <taxon>Aeromonadales</taxon>
        <taxon>Aeromonadaceae</taxon>
        <taxon>Oceanisphaera</taxon>
    </lineage>
</organism>
<keyword evidence="1" id="KW-0732">Signal</keyword>
<feature type="domain" description="DUF4377" evidence="2">
    <location>
        <begin position="46"/>
        <end position="117"/>
    </location>
</feature>
<dbReference type="InterPro" id="IPR025485">
    <property type="entry name" value="DUF4377"/>
</dbReference>
<gene>
    <name evidence="3" type="ORF">J3U76_07780</name>
</gene>
<evidence type="ECO:0000313" key="4">
    <source>
        <dbReference type="Proteomes" id="UP000664882"/>
    </source>
</evidence>
<proteinExistence type="predicted"/>
<evidence type="ECO:0000256" key="1">
    <source>
        <dbReference type="SAM" id="SignalP"/>
    </source>
</evidence>
<dbReference type="Proteomes" id="UP000664882">
    <property type="component" value="Unassembled WGS sequence"/>
</dbReference>
<protein>
    <submittedName>
        <fullName evidence="3">DUF4377 domain-containing protein</fullName>
    </submittedName>
</protein>
<dbReference type="Pfam" id="PF14302">
    <property type="entry name" value="DUF4377"/>
    <property type="match status" value="1"/>
</dbReference>
<sequence>MKTSITALLLMTLMGCSNYAPQNQDSIETSPSVSSANSTVKVKTVTVEPEKVDCIGVGPMQCLVVDGNLFYDGIQGFNFESGYEYRLTIEQRRRVNAHTTPADANLYEYHLVEVLSKTKHQ</sequence>
<evidence type="ECO:0000313" key="3">
    <source>
        <dbReference type="EMBL" id="MBO1519523.1"/>
    </source>
</evidence>